<accession>A0A4P6YXB3</accession>
<name>A0A4P6YXB3_9LACO</name>
<dbReference type="Pfam" id="PF04265">
    <property type="entry name" value="TPK_B1_binding"/>
    <property type="match status" value="1"/>
</dbReference>
<dbReference type="InterPro" id="IPR006282">
    <property type="entry name" value="Thi_PPkinase"/>
</dbReference>
<dbReference type="GO" id="GO:0030975">
    <property type="term" value="F:thiamine binding"/>
    <property type="evidence" value="ECO:0007669"/>
    <property type="project" value="InterPro"/>
</dbReference>
<keyword evidence="4" id="KW-0067">ATP-binding</keyword>
<dbReference type="OrthoDB" id="9804377at2"/>
<dbReference type="GO" id="GO:0009229">
    <property type="term" value="P:thiamine diphosphate biosynthetic process"/>
    <property type="evidence" value="ECO:0007669"/>
    <property type="project" value="InterPro"/>
</dbReference>
<evidence type="ECO:0000313" key="8">
    <source>
        <dbReference type="Proteomes" id="UP000292886"/>
    </source>
</evidence>
<dbReference type="PANTHER" id="PTHR41299:SF1">
    <property type="entry name" value="THIAMINE PYROPHOSPHOKINASE"/>
    <property type="match status" value="1"/>
</dbReference>
<sequence>MKKLNILVGGPVDQWPSELTAGAVVGEWIGVDRGAFRLLKLGITPKVAVGDFDSLSETEREWLTTQVQDIRRVKPEKDETDLELALTIAQNEYQADEIVIYGATGGRIDHLLSNIWIFSQPRFQQFIGKVNLVDRGNSIRFYAPGNHTIVKEADKKYLGFINLTAVEHLDLADERYELHDWSSPTPYSWSSNEFKGTVNHFSFTQGIVMVIQSKDTQYGN</sequence>
<dbReference type="GO" id="GO:0005524">
    <property type="term" value="F:ATP binding"/>
    <property type="evidence" value="ECO:0007669"/>
    <property type="project" value="UniProtKB-KW"/>
</dbReference>
<dbReference type="SUPFAM" id="SSF63999">
    <property type="entry name" value="Thiamin pyrophosphokinase, catalytic domain"/>
    <property type="match status" value="1"/>
</dbReference>
<dbReference type="NCBIfam" id="TIGR01378">
    <property type="entry name" value="thi_PPkinase"/>
    <property type="match status" value="1"/>
</dbReference>
<dbReference type="Proteomes" id="UP000292886">
    <property type="component" value="Chromosome"/>
</dbReference>
<dbReference type="EC" id="2.7.6.2" evidence="5"/>
<evidence type="ECO:0000313" key="7">
    <source>
        <dbReference type="EMBL" id="QBO37510.1"/>
    </source>
</evidence>
<evidence type="ECO:0000259" key="6">
    <source>
        <dbReference type="SMART" id="SM00983"/>
    </source>
</evidence>
<keyword evidence="2" id="KW-0547">Nucleotide-binding</keyword>
<dbReference type="InterPro" id="IPR007373">
    <property type="entry name" value="Thiamin_PyroPKinase_B1-bd"/>
</dbReference>
<keyword evidence="1 7" id="KW-0808">Transferase</keyword>
<gene>
    <name evidence="7" type="ORF">EQG49_11470</name>
</gene>
<evidence type="ECO:0000256" key="2">
    <source>
        <dbReference type="ARBA" id="ARBA00022741"/>
    </source>
</evidence>
<dbReference type="Gene3D" id="3.40.50.10240">
    <property type="entry name" value="Thiamin pyrophosphokinase, catalytic domain"/>
    <property type="match status" value="1"/>
</dbReference>
<dbReference type="SMART" id="SM00983">
    <property type="entry name" value="TPK_B1_binding"/>
    <property type="match status" value="1"/>
</dbReference>
<dbReference type="Pfam" id="PF04263">
    <property type="entry name" value="TPK_catalytic"/>
    <property type="match status" value="1"/>
</dbReference>
<dbReference type="PANTHER" id="PTHR41299">
    <property type="entry name" value="THIAMINE PYROPHOSPHOKINASE"/>
    <property type="match status" value="1"/>
</dbReference>
<dbReference type="GO" id="GO:0016301">
    <property type="term" value="F:kinase activity"/>
    <property type="evidence" value="ECO:0007669"/>
    <property type="project" value="UniProtKB-KW"/>
</dbReference>
<dbReference type="EMBL" id="CP037940">
    <property type="protein sequence ID" value="QBO37510.1"/>
    <property type="molecule type" value="Genomic_DNA"/>
</dbReference>
<keyword evidence="8" id="KW-1185">Reference proteome</keyword>
<evidence type="ECO:0000256" key="1">
    <source>
        <dbReference type="ARBA" id="ARBA00022679"/>
    </source>
</evidence>
<evidence type="ECO:0000256" key="5">
    <source>
        <dbReference type="NCBIfam" id="TIGR01378"/>
    </source>
</evidence>
<dbReference type="AlphaFoldDB" id="A0A4P6YXB3"/>
<dbReference type="RefSeq" id="WP_133364587.1">
    <property type="nucleotide sequence ID" value="NZ_CP037940.1"/>
</dbReference>
<dbReference type="KEGG" id="wei:EQG49_11470"/>
<keyword evidence="3 7" id="KW-0418">Kinase</keyword>
<protein>
    <recommendedName>
        <fullName evidence="5">Thiamine diphosphokinase</fullName>
        <ecNumber evidence="5">2.7.6.2</ecNumber>
    </recommendedName>
</protein>
<reference evidence="8" key="1">
    <citation type="submission" date="2019-03" db="EMBL/GenBank/DDBJ databases">
        <title>Weissella sp. 26KH-42 Genome sequencing.</title>
        <authorList>
            <person name="Heo J."/>
            <person name="Kim S.-J."/>
            <person name="Kim J.-S."/>
            <person name="Hong S.-B."/>
            <person name="Kwon S.-W."/>
        </authorList>
    </citation>
    <scope>NUCLEOTIDE SEQUENCE [LARGE SCALE GENOMIC DNA]</scope>
    <source>
        <strain evidence="8">26KH-42</strain>
    </source>
</reference>
<evidence type="ECO:0000256" key="4">
    <source>
        <dbReference type="ARBA" id="ARBA00022840"/>
    </source>
</evidence>
<dbReference type="InterPro" id="IPR053149">
    <property type="entry name" value="TPK"/>
</dbReference>
<feature type="domain" description="Thiamin pyrophosphokinase thiamin-binding" evidence="6">
    <location>
        <begin position="145"/>
        <end position="209"/>
    </location>
</feature>
<dbReference type="GO" id="GO:0004788">
    <property type="term" value="F:thiamine diphosphokinase activity"/>
    <property type="evidence" value="ECO:0007669"/>
    <property type="project" value="UniProtKB-UniRule"/>
</dbReference>
<dbReference type="InterPro" id="IPR036759">
    <property type="entry name" value="TPK_catalytic_sf"/>
</dbReference>
<evidence type="ECO:0000256" key="3">
    <source>
        <dbReference type="ARBA" id="ARBA00022777"/>
    </source>
</evidence>
<dbReference type="GO" id="GO:0006772">
    <property type="term" value="P:thiamine metabolic process"/>
    <property type="evidence" value="ECO:0007669"/>
    <property type="project" value="UniProtKB-UniRule"/>
</dbReference>
<proteinExistence type="predicted"/>
<dbReference type="InterPro" id="IPR007371">
    <property type="entry name" value="TPK_catalytic"/>
</dbReference>
<dbReference type="CDD" id="cd07995">
    <property type="entry name" value="TPK"/>
    <property type="match status" value="1"/>
</dbReference>
<organism evidence="7 8">
    <name type="scientific">Periweissella cryptocerci</name>
    <dbReference type="NCBI Taxonomy" id="2506420"/>
    <lineage>
        <taxon>Bacteria</taxon>
        <taxon>Bacillati</taxon>
        <taxon>Bacillota</taxon>
        <taxon>Bacilli</taxon>
        <taxon>Lactobacillales</taxon>
        <taxon>Lactobacillaceae</taxon>
        <taxon>Periweissella</taxon>
    </lineage>
</organism>